<accession>A0A8R1UX30</accession>
<proteinExistence type="predicted"/>
<organism evidence="1 2">
    <name type="scientific">Pristionchus pacificus</name>
    <name type="common">Parasitic nematode worm</name>
    <dbReference type="NCBI Taxonomy" id="54126"/>
    <lineage>
        <taxon>Eukaryota</taxon>
        <taxon>Metazoa</taxon>
        <taxon>Ecdysozoa</taxon>
        <taxon>Nematoda</taxon>
        <taxon>Chromadorea</taxon>
        <taxon>Rhabditida</taxon>
        <taxon>Rhabditina</taxon>
        <taxon>Diplogasteromorpha</taxon>
        <taxon>Diplogasteroidea</taxon>
        <taxon>Neodiplogasteridae</taxon>
        <taxon>Pristionchus</taxon>
    </lineage>
</organism>
<gene>
    <name evidence="1" type="primary">WBGene00281162</name>
</gene>
<sequence>MSEVASKQNVDQVEIQVAHVTAPDPVDILQRLSSHVRSLRIIQLPLRSSFRTNDFFFGMHNHKWATVFVDMLVSKLSNLHIDNTRYSGYLDHDCVKTIKQRLPRLGKELWFVASCSVLTHVVPKYKIEDHLVQIDCPNEKIGFDHESHSLCNFQKLVIKLVSFPA</sequence>
<dbReference type="Proteomes" id="UP000005239">
    <property type="component" value="Unassembled WGS sequence"/>
</dbReference>
<dbReference type="AlphaFoldDB" id="A0A2A6BI15"/>
<dbReference type="EnsemblMetazoa" id="PPA42793.1">
    <property type="protein sequence ID" value="PPA42793.1"/>
    <property type="gene ID" value="WBGene00281162"/>
</dbReference>
<name>A0A2A6BI15_PRIPA</name>
<evidence type="ECO:0000313" key="1">
    <source>
        <dbReference type="EnsemblMetazoa" id="PPA42793.1"/>
    </source>
</evidence>
<accession>A0A2A6BI15</accession>
<keyword evidence="2" id="KW-1185">Reference proteome</keyword>
<protein>
    <submittedName>
        <fullName evidence="1">Uncharacterized protein</fullName>
    </submittedName>
</protein>
<reference evidence="2" key="1">
    <citation type="journal article" date="2008" name="Nat. Genet.">
        <title>The Pristionchus pacificus genome provides a unique perspective on nematode lifestyle and parasitism.</title>
        <authorList>
            <person name="Dieterich C."/>
            <person name="Clifton S.W."/>
            <person name="Schuster L.N."/>
            <person name="Chinwalla A."/>
            <person name="Delehaunty K."/>
            <person name="Dinkelacker I."/>
            <person name="Fulton L."/>
            <person name="Fulton R."/>
            <person name="Godfrey J."/>
            <person name="Minx P."/>
            <person name="Mitreva M."/>
            <person name="Roeseler W."/>
            <person name="Tian H."/>
            <person name="Witte H."/>
            <person name="Yang S.P."/>
            <person name="Wilson R.K."/>
            <person name="Sommer R.J."/>
        </authorList>
    </citation>
    <scope>NUCLEOTIDE SEQUENCE [LARGE SCALE GENOMIC DNA]</scope>
    <source>
        <strain evidence="2">PS312</strain>
    </source>
</reference>
<reference evidence="1" key="2">
    <citation type="submission" date="2022-06" db="UniProtKB">
        <authorList>
            <consortium name="EnsemblMetazoa"/>
        </authorList>
    </citation>
    <scope>IDENTIFICATION</scope>
    <source>
        <strain evidence="1">PS312</strain>
    </source>
</reference>
<evidence type="ECO:0000313" key="2">
    <source>
        <dbReference type="Proteomes" id="UP000005239"/>
    </source>
</evidence>